<name>A0A6J8AD13_MYTCO</name>
<dbReference type="GO" id="GO:0005737">
    <property type="term" value="C:cytoplasm"/>
    <property type="evidence" value="ECO:0007669"/>
    <property type="project" value="UniProtKB-SubCell"/>
</dbReference>
<proteinExistence type="inferred from homology"/>
<keyword evidence="3" id="KW-0963">Cytoplasm</keyword>
<feature type="region of interest" description="Disordered" evidence="6">
    <location>
        <begin position="1"/>
        <end position="20"/>
    </location>
</feature>
<dbReference type="PANTHER" id="PTHR21064:SF1">
    <property type="entry name" value="HYDROXYLYSINE KINASE"/>
    <property type="match status" value="1"/>
</dbReference>
<evidence type="ECO:0000256" key="2">
    <source>
        <dbReference type="ARBA" id="ARBA00006219"/>
    </source>
</evidence>
<comment type="similarity">
    <text evidence="2">Belongs to the aminoglycoside phosphotransferase family.</text>
</comment>
<keyword evidence="8" id="KW-1185">Reference proteome</keyword>
<dbReference type="AlphaFoldDB" id="A0A6J8AD13"/>
<sequence length="228" mass="26354">MTEGAQSQSQHIKGRTEDQVIQLDTDESKTMLKPNQQIRPLIPNKCIRDFALKLYGMNVLKFEELDSFEDRNYHIIVDPVINNNYIKDLSKTGYVLKVLNLKDSKTPGFIEINSPYIFHMMKYMEGEIAITKPYVPVTLFNIGKFAGRLQNALEDFDNAFLRERVFQWNLAECSRILDFVFALESKEYAQLVNIIIKEYIKEVKPVLGQLRKGKTPSDSSVFLTDKCT</sequence>
<keyword evidence="4 7" id="KW-0808">Transferase</keyword>
<dbReference type="GO" id="GO:0047992">
    <property type="term" value="F:hydroxylysine kinase activity"/>
    <property type="evidence" value="ECO:0007669"/>
    <property type="project" value="UniProtKB-EC"/>
</dbReference>
<evidence type="ECO:0000256" key="3">
    <source>
        <dbReference type="ARBA" id="ARBA00022490"/>
    </source>
</evidence>
<dbReference type="EC" id="2.7.1.81" evidence="7"/>
<dbReference type="OrthoDB" id="9973935at2759"/>
<dbReference type="InterPro" id="IPR050249">
    <property type="entry name" value="Pseudomonas-type_ThrB"/>
</dbReference>
<gene>
    <name evidence="7" type="ORF">MCOR_5779</name>
</gene>
<organism evidence="7 8">
    <name type="scientific">Mytilus coruscus</name>
    <name type="common">Sea mussel</name>
    <dbReference type="NCBI Taxonomy" id="42192"/>
    <lineage>
        <taxon>Eukaryota</taxon>
        <taxon>Metazoa</taxon>
        <taxon>Spiralia</taxon>
        <taxon>Lophotrochozoa</taxon>
        <taxon>Mollusca</taxon>
        <taxon>Bivalvia</taxon>
        <taxon>Autobranchia</taxon>
        <taxon>Pteriomorphia</taxon>
        <taxon>Mytilida</taxon>
        <taxon>Mytiloidea</taxon>
        <taxon>Mytilidae</taxon>
        <taxon>Mytilinae</taxon>
        <taxon>Mytilus</taxon>
    </lineage>
</organism>
<dbReference type="Proteomes" id="UP000507470">
    <property type="component" value="Unassembled WGS sequence"/>
</dbReference>
<evidence type="ECO:0000313" key="7">
    <source>
        <dbReference type="EMBL" id="CAC5364899.1"/>
    </source>
</evidence>
<reference evidence="7 8" key="1">
    <citation type="submission" date="2020-06" db="EMBL/GenBank/DDBJ databases">
        <authorList>
            <person name="Li R."/>
            <person name="Bekaert M."/>
        </authorList>
    </citation>
    <scope>NUCLEOTIDE SEQUENCE [LARGE SCALE GENOMIC DNA]</scope>
    <source>
        <strain evidence="8">wild</strain>
    </source>
</reference>
<accession>A0A6J8AD13</accession>
<dbReference type="InterPro" id="IPR011009">
    <property type="entry name" value="Kinase-like_dom_sf"/>
</dbReference>
<comment type="subcellular location">
    <subcellularLocation>
        <location evidence="1">Cytoplasm</location>
    </subcellularLocation>
</comment>
<evidence type="ECO:0000256" key="5">
    <source>
        <dbReference type="ARBA" id="ARBA00022777"/>
    </source>
</evidence>
<dbReference type="SUPFAM" id="SSF56112">
    <property type="entry name" value="Protein kinase-like (PK-like)"/>
    <property type="match status" value="1"/>
</dbReference>
<feature type="compositionally biased region" description="Polar residues" evidence="6">
    <location>
        <begin position="1"/>
        <end position="11"/>
    </location>
</feature>
<evidence type="ECO:0000256" key="6">
    <source>
        <dbReference type="SAM" id="MobiDB-lite"/>
    </source>
</evidence>
<dbReference type="EMBL" id="CACVKT020001087">
    <property type="protein sequence ID" value="CAC5364899.1"/>
    <property type="molecule type" value="Genomic_DNA"/>
</dbReference>
<evidence type="ECO:0000313" key="8">
    <source>
        <dbReference type="Proteomes" id="UP000507470"/>
    </source>
</evidence>
<evidence type="ECO:0000256" key="4">
    <source>
        <dbReference type="ARBA" id="ARBA00022679"/>
    </source>
</evidence>
<keyword evidence="5" id="KW-0418">Kinase</keyword>
<protein>
    <submittedName>
        <fullName evidence="7">AGPHD1</fullName>
        <ecNumber evidence="7">2.7.1.81</ecNumber>
    </submittedName>
</protein>
<dbReference type="PANTHER" id="PTHR21064">
    <property type="entry name" value="AMINOGLYCOSIDE PHOSPHOTRANSFERASE DOMAIN-CONTAINING PROTEIN-RELATED"/>
    <property type="match status" value="1"/>
</dbReference>
<evidence type="ECO:0000256" key="1">
    <source>
        <dbReference type="ARBA" id="ARBA00004496"/>
    </source>
</evidence>